<dbReference type="GO" id="GO:0003677">
    <property type="term" value="F:DNA binding"/>
    <property type="evidence" value="ECO:0007669"/>
    <property type="project" value="InterPro"/>
</dbReference>
<dbReference type="NCBIfam" id="TIGR01764">
    <property type="entry name" value="excise"/>
    <property type="match status" value="1"/>
</dbReference>
<dbReference type="EMBL" id="CP023994">
    <property type="protein sequence ID" value="AWR21013.1"/>
    <property type="molecule type" value="Genomic_DNA"/>
</dbReference>
<reference evidence="2 3" key="1">
    <citation type="submission" date="2017-10" db="EMBL/GenBank/DDBJ databases">
        <title>Genome of an Actinobacterium that displays light-enhanced growth.</title>
        <authorList>
            <person name="Maresca J.A."/>
            <person name="Hempel P."/>
            <person name="Shevchenko O."/>
            <person name="Miller K.J."/>
            <person name="Hahn M.W."/>
        </authorList>
    </citation>
    <scope>NUCLEOTIDE SEQUENCE [LARGE SCALE GENOMIC DNA]</scope>
    <source>
        <strain evidence="2 3">MWH-Mo1</strain>
    </source>
</reference>
<name>A0A2Z3S0L0_9MICO</name>
<keyword evidence="3" id="KW-1185">Reference proteome</keyword>
<evidence type="ECO:0000313" key="3">
    <source>
        <dbReference type="Proteomes" id="UP000246894"/>
    </source>
</evidence>
<feature type="domain" description="Helix-turn-helix" evidence="1">
    <location>
        <begin position="14"/>
        <end position="62"/>
    </location>
</feature>
<proteinExistence type="predicted"/>
<dbReference type="KEGG" id="aum:AURMO_00396"/>
<dbReference type="AlphaFoldDB" id="A0A2Z3S0L0"/>
<dbReference type="Proteomes" id="UP000246894">
    <property type="component" value="Chromosome"/>
</dbReference>
<dbReference type="InterPro" id="IPR041657">
    <property type="entry name" value="HTH_17"/>
</dbReference>
<sequence>MNDFDSTDVNMDRFLTVAEAAELLKVSASDVHELIDSGELHGFRVGKRGPWRIQHDVLDQFVVDQHELARRSALWNSSLSSASNIIEL</sequence>
<evidence type="ECO:0000259" key="1">
    <source>
        <dbReference type="Pfam" id="PF12728"/>
    </source>
</evidence>
<dbReference type="InterPro" id="IPR010093">
    <property type="entry name" value="SinI_DNA-bd"/>
</dbReference>
<dbReference type="OrthoDB" id="5524782at2"/>
<accession>A0A2Z3S0L0</accession>
<evidence type="ECO:0000313" key="2">
    <source>
        <dbReference type="EMBL" id="AWR21013.1"/>
    </source>
</evidence>
<dbReference type="Pfam" id="PF12728">
    <property type="entry name" value="HTH_17"/>
    <property type="match status" value="1"/>
</dbReference>
<dbReference type="RefSeq" id="WP_110232903.1">
    <property type="nucleotide sequence ID" value="NZ_CP023994.1"/>
</dbReference>
<protein>
    <submittedName>
        <fullName evidence="2">Helix-turn-helix domain protein</fullName>
    </submittedName>
</protein>
<organism evidence="2 3">
    <name type="scientific">Aurantimicrobium photophilum</name>
    <dbReference type="NCBI Taxonomy" id="1987356"/>
    <lineage>
        <taxon>Bacteria</taxon>
        <taxon>Bacillati</taxon>
        <taxon>Actinomycetota</taxon>
        <taxon>Actinomycetes</taxon>
        <taxon>Micrococcales</taxon>
        <taxon>Microbacteriaceae</taxon>
        <taxon>Aurantimicrobium</taxon>
    </lineage>
</organism>
<gene>
    <name evidence="2" type="ORF">AURMO_00396</name>
</gene>